<dbReference type="NCBIfam" id="TIGR03552">
    <property type="entry name" value="F420_cofC"/>
    <property type="match status" value="1"/>
</dbReference>
<dbReference type="InterPro" id="IPR029044">
    <property type="entry name" value="Nucleotide-diphossugar_trans"/>
</dbReference>
<dbReference type="EC" id="2.7.7.68" evidence="6"/>
<evidence type="ECO:0000256" key="1">
    <source>
        <dbReference type="ARBA" id="ARBA00022679"/>
    </source>
</evidence>
<keyword evidence="4" id="KW-0342">GTP-binding</keyword>
<evidence type="ECO:0000313" key="7">
    <source>
        <dbReference type="Proteomes" id="UP000294194"/>
    </source>
</evidence>
<dbReference type="RefSeq" id="WP_130980220.1">
    <property type="nucleotide sequence ID" value="NZ_SISG01000001.1"/>
</dbReference>
<evidence type="ECO:0000256" key="2">
    <source>
        <dbReference type="ARBA" id="ARBA00022695"/>
    </source>
</evidence>
<keyword evidence="2 6" id="KW-0548">Nucleotidyltransferase</keyword>
<dbReference type="PANTHER" id="PTHR40392:SF1">
    <property type="entry name" value="2-PHOSPHO-L-LACTATE GUANYLYLTRANSFERASE"/>
    <property type="match status" value="1"/>
</dbReference>
<protein>
    <submittedName>
        <fullName evidence="6">2-phospho-L-lactate guanylyltransferase</fullName>
        <ecNumber evidence="6">2.7.7.68</ecNumber>
    </submittedName>
</protein>
<keyword evidence="1 6" id="KW-0808">Transferase</keyword>
<dbReference type="Gene3D" id="3.90.550.10">
    <property type="entry name" value="Spore Coat Polysaccharide Biosynthesis Protein SpsA, Chain A"/>
    <property type="match status" value="1"/>
</dbReference>
<dbReference type="GO" id="GO:0043814">
    <property type="term" value="F:phospholactate guanylyltransferase activity"/>
    <property type="evidence" value="ECO:0007669"/>
    <property type="project" value="UniProtKB-EC"/>
</dbReference>
<dbReference type="EMBL" id="SISG01000001">
    <property type="protein sequence ID" value="TBN56109.1"/>
    <property type="molecule type" value="Genomic_DNA"/>
</dbReference>
<proteinExistence type="predicted"/>
<dbReference type="SUPFAM" id="SSF53448">
    <property type="entry name" value="Nucleotide-diphospho-sugar transferases"/>
    <property type="match status" value="1"/>
</dbReference>
<dbReference type="Pfam" id="PF12804">
    <property type="entry name" value="NTP_transf_3"/>
    <property type="match status" value="1"/>
</dbReference>
<feature type="domain" description="MobA-like NTP transferase" evidence="5">
    <location>
        <begin position="32"/>
        <end position="122"/>
    </location>
</feature>
<keyword evidence="7" id="KW-1185">Reference proteome</keyword>
<evidence type="ECO:0000256" key="4">
    <source>
        <dbReference type="ARBA" id="ARBA00023134"/>
    </source>
</evidence>
<evidence type="ECO:0000259" key="5">
    <source>
        <dbReference type="Pfam" id="PF12804"/>
    </source>
</evidence>
<name>A0A4V2JEM1_9MICO</name>
<organism evidence="6 7">
    <name type="scientific">Glaciihabitans arcticus</name>
    <dbReference type="NCBI Taxonomy" id="2668039"/>
    <lineage>
        <taxon>Bacteria</taxon>
        <taxon>Bacillati</taxon>
        <taxon>Actinomycetota</taxon>
        <taxon>Actinomycetes</taxon>
        <taxon>Micrococcales</taxon>
        <taxon>Microbacteriaceae</taxon>
        <taxon>Glaciihabitans</taxon>
    </lineage>
</organism>
<dbReference type="AlphaFoldDB" id="A0A4V2JEM1"/>
<reference evidence="7" key="1">
    <citation type="submission" date="2019-02" db="EMBL/GenBank/DDBJ databases">
        <title>Glaciihabitans arcticus sp. nov., a psychrotolerant bacterium isolated from polar soil.</title>
        <authorList>
            <person name="Dahal R.H."/>
        </authorList>
    </citation>
    <scope>NUCLEOTIDE SEQUENCE [LARGE SCALE GENOMIC DNA]</scope>
    <source>
        <strain evidence="7">RP-3-7</strain>
    </source>
</reference>
<keyword evidence="3" id="KW-0547">Nucleotide-binding</keyword>
<sequence>MVDWTIVIPVKGTVGAKSRLGASAALAEAIALDTIRAALEVAPVIVVTASTSVFAGTRIVADPGTGLNAAIGAGIKAADGPVAVLLGDLPALLPAELRAALDAASAHPRAFVPDAEGAGTVLLTSTIGHTPAFGQGSAQRHREAGYVELELPADSGLRRDVDTPEQLAGLGERLGAATRAALPPARH</sequence>
<dbReference type="GO" id="GO:0005525">
    <property type="term" value="F:GTP binding"/>
    <property type="evidence" value="ECO:0007669"/>
    <property type="project" value="UniProtKB-KW"/>
</dbReference>
<comment type="caution">
    <text evidence="6">The sequence shown here is derived from an EMBL/GenBank/DDBJ whole genome shotgun (WGS) entry which is preliminary data.</text>
</comment>
<dbReference type="PANTHER" id="PTHR40392">
    <property type="entry name" value="2-PHOSPHO-L-LACTATE GUANYLYLTRANSFERASE"/>
    <property type="match status" value="1"/>
</dbReference>
<evidence type="ECO:0000256" key="3">
    <source>
        <dbReference type="ARBA" id="ARBA00022741"/>
    </source>
</evidence>
<accession>A0A4V2JEM1</accession>
<dbReference type="InterPro" id="IPR002835">
    <property type="entry name" value="CofC"/>
</dbReference>
<gene>
    <name evidence="6" type="primary">cofC</name>
    <name evidence="6" type="ORF">EYE40_01135</name>
</gene>
<dbReference type="Proteomes" id="UP000294194">
    <property type="component" value="Unassembled WGS sequence"/>
</dbReference>
<evidence type="ECO:0000313" key="6">
    <source>
        <dbReference type="EMBL" id="TBN56109.1"/>
    </source>
</evidence>
<dbReference type="InterPro" id="IPR025877">
    <property type="entry name" value="MobA-like_NTP_Trfase"/>
</dbReference>